<organism evidence="5">
    <name type="scientific">Oikopleura dioica</name>
    <name type="common">Tunicate</name>
    <dbReference type="NCBI Taxonomy" id="34765"/>
    <lineage>
        <taxon>Eukaryota</taxon>
        <taxon>Metazoa</taxon>
        <taxon>Chordata</taxon>
        <taxon>Tunicata</taxon>
        <taxon>Appendicularia</taxon>
        <taxon>Copelata</taxon>
        <taxon>Oikopleuridae</taxon>
        <taxon>Oikopleura</taxon>
    </lineage>
</organism>
<dbReference type="OrthoDB" id="75250at2759"/>
<name>E4X0T7_OIKDI</name>
<dbReference type="InterPro" id="IPR037516">
    <property type="entry name" value="Tripartite_DENN"/>
</dbReference>
<protein>
    <recommendedName>
        <fullName evidence="7">UDENN domain-containing protein</fullName>
    </recommendedName>
</protein>
<feature type="compositionally biased region" description="Polar residues" evidence="2">
    <location>
        <begin position="1105"/>
        <end position="1116"/>
    </location>
</feature>
<dbReference type="SMART" id="SM00799">
    <property type="entry name" value="DENN"/>
    <property type="match status" value="1"/>
</dbReference>
<reference evidence="5" key="1">
    <citation type="journal article" date="2010" name="Science">
        <title>Plasticity of animal genome architecture unmasked by rapid evolution of a pelagic tunicate.</title>
        <authorList>
            <person name="Denoeud F."/>
            <person name="Henriet S."/>
            <person name="Mungpakdee S."/>
            <person name="Aury J.M."/>
            <person name="Da Silva C."/>
            <person name="Brinkmann H."/>
            <person name="Mikhaleva J."/>
            <person name="Olsen L.C."/>
            <person name="Jubin C."/>
            <person name="Canestro C."/>
            <person name="Bouquet J.M."/>
            <person name="Danks G."/>
            <person name="Poulain J."/>
            <person name="Campsteijn C."/>
            <person name="Adamski M."/>
            <person name="Cross I."/>
            <person name="Yadetie F."/>
            <person name="Muffato M."/>
            <person name="Louis A."/>
            <person name="Butcher S."/>
            <person name="Tsagkogeorga G."/>
            <person name="Konrad A."/>
            <person name="Singh S."/>
            <person name="Jensen M.F."/>
            <person name="Cong E.H."/>
            <person name="Eikeseth-Otteraa H."/>
            <person name="Noel B."/>
            <person name="Anthouard V."/>
            <person name="Porcel B.M."/>
            <person name="Kachouri-Lafond R."/>
            <person name="Nishino A."/>
            <person name="Ugolini M."/>
            <person name="Chourrout P."/>
            <person name="Nishida H."/>
            <person name="Aasland R."/>
            <person name="Huzurbazar S."/>
            <person name="Westhof E."/>
            <person name="Delsuc F."/>
            <person name="Lehrach H."/>
            <person name="Reinhardt R."/>
            <person name="Weissenbach J."/>
            <person name="Roy S.W."/>
            <person name="Artiguenave F."/>
            <person name="Postlethwait J.H."/>
            <person name="Manak J.R."/>
            <person name="Thompson E.M."/>
            <person name="Jaillon O."/>
            <person name="Du Pasquier L."/>
            <person name="Boudinot P."/>
            <person name="Liberles D.A."/>
            <person name="Volff J.N."/>
            <person name="Philippe H."/>
            <person name="Lenhard B."/>
            <person name="Roest Crollius H."/>
            <person name="Wincker P."/>
            <person name="Chourrout D."/>
        </authorList>
    </citation>
    <scope>NUCLEOTIDE SEQUENCE [LARGE SCALE GENOMIC DNA]</scope>
</reference>
<dbReference type="PROSITE" id="PS51498">
    <property type="entry name" value="MABP"/>
    <property type="match status" value="1"/>
</dbReference>
<keyword evidence="1" id="KW-0344">Guanine-nucleotide releasing factor</keyword>
<accession>E4X0T7</accession>
<dbReference type="Pfam" id="PF03456">
    <property type="entry name" value="uDENN"/>
    <property type="match status" value="1"/>
</dbReference>
<gene>
    <name evidence="5" type="ORF">GSOID_T00014894001</name>
</gene>
<dbReference type="Proteomes" id="UP000001307">
    <property type="component" value="Unassembled WGS sequence"/>
</dbReference>
<evidence type="ECO:0000313" key="5">
    <source>
        <dbReference type="EMBL" id="CBY22972.1"/>
    </source>
</evidence>
<evidence type="ECO:0000256" key="2">
    <source>
        <dbReference type="SAM" id="MobiDB-lite"/>
    </source>
</evidence>
<dbReference type="PANTHER" id="PTHR12296:SF30">
    <property type="entry name" value="DENN DOMAIN-CONTAINING PROTEIN CRAG"/>
    <property type="match status" value="1"/>
</dbReference>
<dbReference type="SMART" id="SM00801">
    <property type="entry name" value="dDENN"/>
    <property type="match status" value="1"/>
</dbReference>
<dbReference type="GO" id="GO:0031410">
    <property type="term" value="C:cytoplasmic vesicle"/>
    <property type="evidence" value="ECO:0007669"/>
    <property type="project" value="TreeGrafter"/>
</dbReference>
<dbReference type="PROSITE" id="PS50211">
    <property type="entry name" value="DENN"/>
    <property type="match status" value="1"/>
</dbReference>
<evidence type="ECO:0000259" key="3">
    <source>
        <dbReference type="PROSITE" id="PS50211"/>
    </source>
</evidence>
<proteinExistence type="predicted"/>
<dbReference type="Gene3D" id="2.100.10.50">
    <property type="match status" value="1"/>
</dbReference>
<dbReference type="Pfam" id="PF02141">
    <property type="entry name" value="DENN"/>
    <property type="match status" value="1"/>
</dbReference>
<evidence type="ECO:0000259" key="4">
    <source>
        <dbReference type="PROSITE" id="PS51498"/>
    </source>
</evidence>
<sequence>MPLIRMAFEGNYNNLYLIFLHLDPICDVVVLNANENESVPVGFLLVDKTVGGLPADLNHGSFNAPCMYICIRRGKDKPPIVRVDVVQGEQAKGEVIRRTPHSRSANINNSTSFNATPLYLRLHRDSNSPFVMFELAVVIPSKGEQDPLGFVRCPQKLNLGMVGSDVFLTYKLSPKSINRASYRADLLARLPKDDHADIPMAPWLNSVPIFALPSGASLESWDTDQHGEINSNPQFSTFVLTTETSEKIYGASLAFLEKFDKTLLKEAQRRRLGLNAGNNEPVPGAEQNEIFVSKAICLLSKHPFFNAFEAFLKFLYQMTISSSSHKVSIERHISQFMSLPFPSPRCPRIHAHLSIHHEIHLSLPRFRPLPPSGASFSSLLWHLGSERMISLFHAVLTQQRICVHSLNLQELTPAVEAVANLIFPLQWQCPFIPLCPIELACIIESPTPLLMGVSTTYFECPDNIPDESAVYLVSLDQGAVPDQNKKFKLIPARFLQPLMGTVKEIDARLRTVGRGGNNGTLDDPEDEANREQIELDLRRAFLRCLCHLLAKYRSFLLPIRNQPTTETTDLKVLFDVAGFINKNAGSSKSSRAFYGSLTSSQAFCAFIESRTFSGGHVGIQQHEFFDQCQDMIERSPQNAAQTHLLHAGTPSEEDTMKIVPPPEDEGEFEYNEFPTSLESIVEVSMQRIEKIESSAGQRTPQELSMAKDTGITYWHDDSLWPLLLRSYYYALSMMYIPTYTNTAPSATAAFREGIKIMELMGEERITLPDEAPLRMILASCLDHHKPMTAVRVLNAAKNVLKLQINAATYALYNQVLLEAKWPENARDGYTLWKLLKNTVLATIAFMEPIDGYRRFRSPVPENKFNMNMGLNHASIQAAKTGSSRSLEGAFHVSTSDIDVNSKEKVFEPRTDSPSALSVDTLNLNASKSDDKEGGLPKPDLGFAVSQSNPNLSKTVDPATPTRSSPAVIAAHPKSKAVAKTSWGLGSISKSLTIDNLGLSKMSEKLGTSSPMKYFQSPKAQQMTKAFTDTVDSLTDTVESVKASPSYNSLKDVSKKSWVNFSAAAKTMMDNMDGKVEPEEGSSEDSMGVDDDGKRCSLPRRHRPNSAEQSLSDGTASVKSATIMTPDIFVTMSVACTCSVCSAPLYEEEIMAGWTSDPNNMRTFCPWCRKTTVPELSVLIEDRRGKVSYKRIPPMAFLSPMVLRKELETLLVVSGEKILREQDFIDHHKMIFWNLYYAFEKMKLKHSLDQLLASSLASSDQDDDSGSHSLKEMKPLVGTYLNWDSTLANKSTPYPPLYRIFKEFQKPEAQQNRLLVSNSHIKRDTLITIVESIKNNDCQTPLMKLLYLCKNLTGNSEENLARRSCYREAQFLLVAAVGQRNIDFTLFDRYWQKAHEILQDHAKQLRNSNDQTPNQRVYNCRKIFGEPRLLC</sequence>
<dbReference type="EMBL" id="FN653020">
    <property type="protein sequence ID" value="CBY22972.1"/>
    <property type="molecule type" value="Genomic_DNA"/>
</dbReference>
<dbReference type="Gene3D" id="3.30.450.200">
    <property type="match status" value="1"/>
</dbReference>
<dbReference type="InterPro" id="IPR005113">
    <property type="entry name" value="uDENN_dom"/>
</dbReference>
<dbReference type="InterPro" id="IPR005112">
    <property type="entry name" value="dDENN_dom"/>
</dbReference>
<keyword evidence="6" id="KW-1185">Reference proteome</keyword>
<dbReference type="InterPro" id="IPR051696">
    <property type="entry name" value="DENN_Domain_GEFs"/>
</dbReference>
<dbReference type="InterPro" id="IPR023341">
    <property type="entry name" value="MABP"/>
</dbReference>
<dbReference type="PANTHER" id="PTHR12296">
    <property type="entry name" value="DENN DOMAIN-CONTAINING PROTEIN 4"/>
    <property type="match status" value="1"/>
</dbReference>
<feature type="region of interest" description="Disordered" evidence="2">
    <location>
        <begin position="1069"/>
        <end position="1116"/>
    </location>
</feature>
<dbReference type="InterPro" id="IPR001194">
    <property type="entry name" value="cDENN_dom"/>
</dbReference>
<evidence type="ECO:0000256" key="1">
    <source>
        <dbReference type="ARBA" id="ARBA00022658"/>
    </source>
</evidence>
<feature type="compositionally biased region" description="Acidic residues" evidence="2">
    <location>
        <begin position="1078"/>
        <end position="1089"/>
    </location>
</feature>
<dbReference type="InterPro" id="IPR043153">
    <property type="entry name" value="DENN_C"/>
</dbReference>
<dbReference type="SMART" id="SM00800">
    <property type="entry name" value="uDENN"/>
    <property type="match status" value="1"/>
</dbReference>
<dbReference type="Gene3D" id="3.40.50.11500">
    <property type="match status" value="1"/>
</dbReference>
<feature type="region of interest" description="Disordered" evidence="2">
    <location>
        <begin position="925"/>
        <end position="967"/>
    </location>
</feature>
<dbReference type="GO" id="GO:0032483">
    <property type="term" value="P:regulation of Rab protein signal transduction"/>
    <property type="evidence" value="ECO:0007669"/>
    <property type="project" value="TreeGrafter"/>
</dbReference>
<dbReference type="Pfam" id="PF03455">
    <property type="entry name" value="dDENN"/>
    <property type="match status" value="1"/>
</dbReference>
<feature type="compositionally biased region" description="Polar residues" evidence="2">
    <location>
        <begin position="944"/>
        <end position="953"/>
    </location>
</feature>
<dbReference type="InParanoid" id="E4X0T7"/>
<dbReference type="GO" id="GO:0005085">
    <property type="term" value="F:guanyl-nucleotide exchange factor activity"/>
    <property type="evidence" value="ECO:0007669"/>
    <property type="project" value="UniProtKB-KW"/>
</dbReference>
<feature type="domain" description="MABP" evidence="4">
    <location>
        <begin position="22"/>
        <end position="174"/>
    </location>
</feature>
<feature type="domain" description="UDENN" evidence="3">
    <location>
        <begin position="166"/>
        <end position="618"/>
    </location>
</feature>
<evidence type="ECO:0008006" key="7">
    <source>
        <dbReference type="Google" id="ProtNLM"/>
    </source>
</evidence>
<evidence type="ECO:0000313" key="6">
    <source>
        <dbReference type="Proteomes" id="UP000001307"/>
    </source>
</evidence>